<evidence type="ECO:0000256" key="13">
    <source>
        <dbReference type="ARBA" id="ARBA00069920"/>
    </source>
</evidence>
<evidence type="ECO:0000259" key="20">
    <source>
        <dbReference type="PROSITE" id="PS50221"/>
    </source>
</evidence>
<comment type="function">
    <text evidence="16">Orphan adhesion G-protein coupled receptor (aGPCR). Ligand binding causes a conformation change that triggers signaling via guanine nucleotide-binding proteins (G proteins) and modulates the activity of downstream effectors, such as adenylate cyclase. ADGRG5 is specifically coupled to G(s) G proteins and mediates activation of adenylate cyclase activity.</text>
</comment>
<dbReference type="FunFam" id="2.60.220.50:FF:000026">
    <property type="entry name" value="Adhesion G protein-coupled receptor G5"/>
    <property type="match status" value="1"/>
</dbReference>
<feature type="signal peptide" evidence="19">
    <location>
        <begin position="1"/>
        <end position="20"/>
    </location>
</feature>
<dbReference type="PANTHER" id="PTHR12011">
    <property type="entry name" value="ADHESION G-PROTEIN COUPLED RECEPTOR"/>
    <property type="match status" value="1"/>
</dbReference>
<name>A0A6P5IKS5_PHACI</name>
<keyword evidence="10 23" id="KW-0675">Receptor</keyword>
<evidence type="ECO:0000256" key="16">
    <source>
        <dbReference type="ARBA" id="ARBA00093386"/>
    </source>
</evidence>
<dbReference type="PROSITE" id="PS50221">
    <property type="entry name" value="GAIN_B"/>
    <property type="match status" value="1"/>
</dbReference>
<dbReference type="PROSITE" id="PS50261">
    <property type="entry name" value="G_PROTEIN_RECEP_F2_4"/>
    <property type="match status" value="1"/>
</dbReference>
<evidence type="ECO:0000313" key="23">
    <source>
        <dbReference type="RefSeq" id="XP_020819349.1"/>
    </source>
</evidence>
<sequence length="597" mass="68103">MMLPKQTFFFLCLLADWSWANEAHRRATNETVEYMKFLETRTFFRKRQDNQRLIHSLEAKLKNANFSSGNVTLQTNNIQSLVFKLTCDFSGLTINSSYLEKAQTRHIMQFPTELTQRACKAREAPQELRLICIYFDMKYFFQDDDNSLLLNDNILGASLVNHSVSSLRQGINISFWHNESLERYDLTCVFWKEGAGKASWGAWSTAGCETILISSYQVLCHCDHLTYFAVLMKLSSTEISMELLAPLTYISIVGCSLSTVASLLTILLHFYSRRILGCFPRTFNLGIIEHSRLVAEGPPIPHSRKKNNSTTYIHLNLHVSVILLNITFLLSPSLTFQPVACVAMAALLHYSLLSCLTWMAIEGFNLYLLLVRVYNIYIQRYILKLCAFGWGFPGFVVLLLLLWKSSAYGRYEIQIKTSQENDANSQNTSICWIKSMEIQWVFVMGYAGVTSLFNLVILIWAVKMLHGLHCREKKWESRICRDITTVLGLSVLLGVTWSLPFFSFSDFLLPQLFLSTIFNSLYGFFLFLWFCAQKRHSDLEAETSSSLQMIRTGLQSNHSPLRSPQPSSLTCSASPVPPYGTSHQEGGVEEDMAHPET</sequence>
<dbReference type="Pfam" id="PF01825">
    <property type="entry name" value="GPS"/>
    <property type="match status" value="1"/>
</dbReference>
<dbReference type="InterPro" id="IPR057244">
    <property type="entry name" value="GAIN_B"/>
</dbReference>
<dbReference type="SMART" id="SM00303">
    <property type="entry name" value="GPS"/>
    <property type="match status" value="1"/>
</dbReference>
<evidence type="ECO:0000256" key="17">
    <source>
        <dbReference type="SAM" id="MobiDB-lite"/>
    </source>
</evidence>
<dbReference type="RefSeq" id="XP_020819349.1">
    <property type="nucleotide sequence ID" value="XM_020963690.1"/>
</dbReference>
<dbReference type="CTD" id="221188"/>
<dbReference type="FunFam" id="1.20.1070.10:FF:000249">
    <property type="entry name" value="Adhesion G protein-coupled receptor G5"/>
    <property type="match status" value="1"/>
</dbReference>
<evidence type="ECO:0000256" key="9">
    <source>
        <dbReference type="ARBA" id="ARBA00023157"/>
    </source>
</evidence>
<feature type="region of interest" description="Disordered" evidence="17">
    <location>
        <begin position="556"/>
        <end position="597"/>
    </location>
</feature>
<keyword evidence="5 19" id="KW-0732">Signal</keyword>
<keyword evidence="7" id="KW-0297">G-protein coupled receptor</keyword>
<feature type="chain" id="PRO_5027535427" description="Adhesion G-protein coupled receptor G5" evidence="19">
    <location>
        <begin position="21"/>
        <end position="597"/>
    </location>
</feature>
<evidence type="ECO:0000256" key="4">
    <source>
        <dbReference type="ARBA" id="ARBA00022692"/>
    </source>
</evidence>
<comment type="subcellular location">
    <subcellularLocation>
        <location evidence="1">Cell membrane</location>
        <topology evidence="1">Multi-pass membrane protein</topology>
    </subcellularLocation>
</comment>
<dbReference type="PANTHER" id="PTHR12011:SF326">
    <property type="entry name" value="ADHESION G-PROTEIN COUPLED RECEPTOR G5"/>
    <property type="match status" value="1"/>
</dbReference>
<dbReference type="KEGG" id="pcw:110192502"/>
<feature type="compositionally biased region" description="Polar residues" evidence="17">
    <location>
        <begin position="556"/>
        <end position="573"/>
    </location>
</feature>
<keyword evidence="11" id="KW-0325">Glycoprotein</keyword>
<dbReference type="InterPro" id="IPR046338">
    <property type="entry name" value="GAIN_dom_sf"/>
</dbReference>
<dbReference type="Pfam" id="PF00002">
    <property type="entry name" value="7tm_2"/>
    <property type="match status" value="1"/>
</dbReference>
<dbReference type="FunCoup" id="A0A6P5IKS5">
    <property type="interactions" value="151"/>
</dbReference>
<organism evidence="22 23">
    <name type="scientific">Phascolarctos cinereus</name>
    <name type="common">Koala</name>
    <dbReference type="NCBI Taxonomy" id="38626"/>
    <lineage>
        <taxon>Eukaryota</taxon>
        <taxon>Metazoa</taxon>
        <taxon>Chordata</taxon>
        <taxon>Craniata</taxon>
        <taxon>Vertebrata</taxon>
        <taxon>Euteleostomi</taxon>
        <taxon>Mammalia</taxon>
        <taxon>Metatheria</taxon>
        <taxon>Diprotodontia</taxon>
        <taxon>Phascolarctidae</taxon>
        <taxon>Phascolarctos</taxon>
    </lineage>
</organism>
<comment type="similarity">
    <text evidence="2">Belongs to the G-protein coupled receptor 2 family. Adhesion G-protein coupled receptor (ADGR) subfamily.</text>
</comment>
<keyword evidence="3" id="KW-1003">Cell membrane</keyword>
<evidence type="ECO:0000256" key="19">
    <source>
        <dbReference type="SAM" id="SignalP"/>
    </source>
</evidence>
<dbReference type="PRINTS" id="PR00249">
    <property type="entry name" value="GPCRSECRETIN"/>
</dbReference>
<feature type="domain" description="GAIN-B" evidence="20">
    <location>
        <begin position="62"/>
        <end position="238"/>
    </location>
</feature>
<evidence type="ECO:0000256" key="3">
    <source>
        <dbReference type="ARBA" id="ARBA00022475"/>
    </source>
</evidence>
<evidence type="ECO:0000256" key="5">
    <source>
        <dbReference type="ARBA" id="ARBA00022729"/>
    </source>
</evidence>
<dbReference type="Proteomes" id="UP000515140">
    <property type="component" value="Unplaced"/>
</dbReference>
<dbReference type="GO" id="GO:0004930">
    <property type="term" value="F:G protein-coupled receptor activity"/>
    <property type="evidence" value="ECO:0007669"/>
    <property type="project" value="UniProtKB-KW"/>
</dbReference>
<feature type="transmembrane region" description="Helical" evidence="18">
    <location>
        <begin position="312"/>
        <end position="330"/>
    </location>
</feature>
<evidence type="ECO:0000256" key="15">
    <source>
        <dbReference type="ARBA" id="ARBA00082053"/>
    </source>
</evidence>
<evidence type="ECO:0000256" key="2">
    <source>
        <dbReference type="ARBA" id="ARBA00007343"/>
    </source>
</evidence>
<dbReference type="InterPro" id="IPR000832">
    <property type="entry name" value="GPCR_2_secretin-like"/>
</dbReference>
<evidence type="ECO:0000256" key="11">
    <source>
        <dbReference type="ARBA" id="ARBA00023180"/>
    </source>
</evidence>
<dbReference type="GO" id="GO:0007189">
    <property type="term" value="P:adenylate cyclase-activating G protein-coupled receptor signaling pathway"/>
    <property type="evidence" value="ECO:0007669"/>
    <property type="project" value="UniProtKB-ARBA"/>
</dbReference>
<dbReference type="InParanoid" id="A0A6P5IKS5"/>
<keyword evidence="8 18" id="KW-0472">Membrane</keyword>
<evidence type="ECO:0000256" key="6">
    <source>
        <dbReference type="ARBA" id="ARBA00022989"/>
    </source>
</evidence>
<keyword evidence="22" id="KW-1185">Reference proteome</keyword>
<dbReference type="InterPro" id="IPR000203">
    <property type="entry name" value="GPS"/>
</dbReference>
<evidence type="ECO:0000313" key="22">
    <source>
        <dbReference type="Proteomes" id="UP000515140"/>
    </source>
</evidence>
<evidence type="ECO:0000256" key="7">
    <source>
        <dbReference type="ARBA" id="ARBA00023040"/>
    </source>
</evidence>
<feature type="transmembrane region" description="Helical" evidence="18">
    <location>
        <begin position="508"/>
        <end position="530"/>
    </location>
</feature>
<keyword evidence="12" id="KW-0807">Transducer</keyword>
<evidence type="ECO:0000256" key="18">
    <source>
        <dbReference type="SAM" id="Phobius"/>
    </source>
</evidence>
<dbReference type="GeneID" id="110192502"/>
<evidence type="ECO:0000256" key="1">
    <source>
        <dbReference type="ARBA" id="ARBA00004651"/>
    </source>
</evidence>
<evidence type="ECO:0000256" key="12">
    <source>
        <dbReference type="ARBA" id="ARBA00023224"/>
    </source>
</evidence>
<feature type="transmembrane region" description="Helical" evidence="18">
    <location>
        <begin position="483"/>
        <end position="502"/>
    </location>
</feature>
<keyword evidence="9" id="KW-1015">Disulfide bond</keyword>
<feature type="transmembrane region" description="Helical" evidence="18">
    <location>
        <begin position="336"/>
        <end position="361"/>
    </location>
</feature>
<protein>
    <recommendedName>
        <fullName evidence="13">Adhesion G-protein coupled receptor G5</fullName>
    </recommendedName>
    <alternativeName>
        <fullName evidence="15">G-protein coupled receptor 114</fullName>
    </alternativeName>
    <alternativeName>
        <fullName evidence="14">G-protein coupled receptor PGR27</fullName>
    </alternativeName>
</protein>
<keyword evidence="4 18" id="KW-0812">Transmembrane</keyword>
<dbReference type="GO" id="GO:0005886">
    <property type="term" value="C:plasma membrane"/>
    <property type="evidence" value="ECO:0007669"/>
    <property type="project" value="UniProtKB-SubCell"/>
</dbReference>
<feature type="transmembrane region" description="Helical" evidence="18">
    <location>
        <begin position="247"/>
        <end position="271"/>
    </location>
</feature>
<dbReference type="InterPro" id="IPR017981">
    <property type="entry name" value="GPCR_2-like_7TM"/>
</dbReference>
<feature type="transmembrane region" description="Helical" evidence="18">
    <location>
        <begin position="381"/>
        <end position="403"/>
    </location>
</feature>
<feature type="transmembrane region" description="Helical" evidence="18">
    <location>
        <begin position="438"/>
        <end position="462"/>
    </location>
</feature>
<proteinExistence type="inferred from homology"/>
<dbReference type="Gene3D" id="2.60.220.50">
    <property type="match status" value="1"/>
</dbReference>
<keyword evidence="6 18" id="KW-1133">Transmembrane helix</keyword>
<evidence type="ECO:0000256" key="14">
    <source>
        <dbReference type="ARBA" id="ARBA00078368"/>
    </source>
</evidence>
<reference evidence="23" key="1">
    <citation type="submission" date="2025-08" db="UniProtKB">
        <authorList>
            <consortium name="RefSeq"/>
        </authorList>
    </citation>
    <scope>IDENTIFICATION</scope>
    <source>
        <tissue evidence="23">Spleen</tissue>
    </source>
</reference>
<dbReference type="AlphaFoldDB" id="A0A6P5IKS5"/>
<feature type="domain" description="G-protein coupled receptors family 2 profile 2" evidence="21">
    <location>
        <begin position="247"/>
        <end position="534"/>
    </location>
</feature>
<evidence type="ECO:0000256" key="10">
    <source>
        <dbReference type="ARBA" id="ARBA00023170"/>
    </source>
</evidence>
<accession>A0A6P5IKS5</accession>
<evidence type="ECO:0000256" key="8">
    <source>
        <dbReference type="ARBA" id="ARBA00023136"/>
    </source>
</evidence>
<evidence type="ECO:0000259" key="21">
    <source>
        <dbReference type="PROSITE" id="PS50261"/>
    </source>
</evidence>
<dbReference type="GO" id="GO:0007166">
    <property type="term" value="P:cell surface receptor signaling pathway"/>
    <property type="evidence" value="ECO:0007669"/>
    <property type="project" value="InterPro"/>
</dbReference>
<gene>
    <name evidence="23" type="primary">ADGRG5</name>
</gene>
<dbReference type="Gene3D" id="1.20.1070.10">
    <property type="entry name" value="Rhodopsin 7-helix transmembrane proteins"/>
    <property type="match status" value="1"/>
</dbReference>